<evidence type="ECO:0000256" key="1">
    <source>
        <dbReference type="SAM" id="SignalP"/>
    </source>
</evidence>
<sequence>MVHFCKAILVIDMICLVDIAYQYFLHTRCGHLGHSKHGPRCPCRPPYPVLHVIKDPLMDRSCSLTLPTHAYAR</sequence>
<feature type="chain" id="PRO_5026718277" evidence="1">
    <location>
        <begin position="21"/>
        <end position="73"/>
    </location>
</feature>
<accession>A0A6M2DE81</accession>
<keyword evidence="1" id="KW-0732">Signal</keyword>
<evidence type="ECO:0000313" key="2">
    <source>
        <dbReference type="EMBL" id="NOV43451.1"/>
    </source>
</evidence>
<name>A0A6M2DE81_RHIMP</name>
<dbReference type="AlphaFoldDB" id="A0A6M2DE81"/>
<organism evidence="2">
    <name type="scientific">Rhipicephalus microplus</name>
    <name type="common">Cattle tick</name>
    <name type="synonym">Boophilus microplus</name>
    <dbReference type="NCBI Taxonomy" id="6941"/>
    <lineage>
        <taxon>Eukaryota</taxon>
        <taxon>Metazoa</taxon>
        <taxon>Ecdysozoa</taxon>
        <taxon>Arthropoda</taxon>
        <taxon>Chelicerata</taxon>
        <taxon>Arachnida</taxon>
        <taxon>Acari</taxon>
        <taxon>Parasitiformes</taxon>
        <taxon>Ixodida</taxon>
        <taxon>Ixodoidea</taxon>
        <taxon>Ixodidae</taxon>
        <taxon>Rhipicephalinae</taxon>
        <taxon>Rhipicephalus</taxon>
        <taxon>Boophilus</taxon>
    </lineage>
</organism>
<proteinExistence type="predicted"/>
<reference evidence="2" key="1">
    <citation type="submission" date="2019-09" db="EMBL/GenBank/DDBJ databases">
        <title>Organ-specific transcriptomic study of the physiology of the cattle tick, Rhipicephalus microplus.</title>
        <authorList>
            <person name="Tirloni L."/>
            <person name="Braz G."/>
            <person name="Gandara A.C.P."/>
            <person name="Sabadin G.A."/>
            <person name="da Silva R.M."/>
            <person name="Guizzo M.G."/>
            <person name="Machado J.A."/>
            <person name="Costa E.P."/>
            <person name="Gomes H.F."/>
            <person name="Moraes J."/>
            <person name="Mota M.B.S."/>
            <person name="Mesquita R.D."/>
            <person name="Alvarenga P.H."/>
            <person name="Alves F."/>
            <person name="Seixas A."/>
            <person name="da Fonseca R.N."/>
            <person name="Fogaca A."/>
            <person name="Logullo C."/>
            <person name="Tanaka A."/>
            <person name="Daffre S."/>
            <person name="Termignoni C."/>
            <person name="Vaz I.S.Jr."/>
            <person name="Oliveira P.L."/>
            <person name="Ribeiro J.M."/>
        </authorList>
    </citation>
    <scope>NUCLEOTIDE SEQUENCE</scope>
    <source>
        <strain evidence="2">Porto Alegre</strain>
    </source>
</reference>
<dbReference type="EMBL" id="GHWJ01010714">
    <property type="protein sequence ID" value="NOV43451.1"/>
    <property type="molecule type" value="Transcribed_RNA"/>
</dbReference>
<protein>
    <submittedName>
        <fullName evidence="2">Putative secreted protein</fullName>
    </submittedName>
</protein>
<feature type="signal peptide" evidence="1">
    <location>
        <begin position="1"/>
        <end position="20"/>
    </location>
</feature>